<feature type="transmembrane region" description="Helical" evidence="7">
    <location>
        <begin position="7"/>
        <end position="26"/>
    </location>
</feature>
<proteinExistence type="inferred from homology"/>
<feature type="compositionally biased region" description="Low complexity" evidence="8">
    <location>
        <begin position="209"/>
        <end position="218"/>
    </location>
</feature>
<dbReference type="InterPro" id="IPR032818">
    <property type="entry name" value="DedA-like"/>
</dbReference>
<comment type="caution">
    <text evidence="10">The sequence shown here is derived from an EMBL/GenBank/DDBJ whole genome shotgun (WGS) entry which is preliminary data.</text>
</comment>
<dbReference type="Pfam" id="PF09335">
    <property type="entry name" value="VTT_dom"/>
    <property type="match status" value="1"/>
</dbReference>
<feature type="domain" description="VTT" evidence="9">
    <location>
        <begin position="35"/>
        <end position="159"/>
    </location>
</feature>
<keyword evidence="5 7" id="KW-1133">Transmembrane helix</keyword>
<reference evidence="10 11" key="1">
    <citation type="submission" date="2018-08" db="EMBL/GenBank/DDBJ databases">
        <title>Cellulomonas rhizosphaerae sp. nov., a novel actinomycete isolated from soil.</title>
        <authorList>
            <person name="Tian Y."/>
        </authorList>
    </citation>
    <scope>NUCLEOTIDE SEQUENCE [LARGE SCALE GENOMIC DNA]</scope>
    <source>
        <strain evidence="10 11">NEAU-TCZ24</strain>
    </source>
</reference>
<feature type="region of interest" description="Disordered" evidence="8">
    <location>
        <begin position="201"/>
        <end position="238"/>
    </location>
</feature>
<keyword evidence="4 7" id="KW-0812">Transmembrane</keyword>
<evidence type="ECO:0000256" key="5">
    <source>
        <dbReference type="ARBA" id="ARBA00022989"/>
    </source>
</evidence>
<evidence type="ECO:0000313" key="11">
    <source>
        <dbReference type="Proteomes" id="UP000283374"/>
    </source>
</evidence>
<gene>
    <name evidence="10" type="ORF">D1825_02875</name>
</gene>
<evidence type="ECO:0000256" key="1">
    <source>
        <dbReference type="ARBA" id="ARBA00004651"/>
    </source>
</evidence>
<evidence type="ECO:0000256" key="2">
    <source>
        <dbReference type="ARBA" id="ARBA00010792"/>
    </source>
</evidence>
<feature type="transmembrane region" description="Helical" evidence="7">
    <location>
        <begin position="171"/>
        <end position="192"/>
    </location>
</feature>
<feature type="transmembrane region" description="Helical" evidence="7">
    <location>
        <begin position="56"/>
        <end position="77"/>
    </location>
</feature>
<dbReference type="GO" id="GO:0005886">
    <property type="term" value="C:plasma membrane"/>
    <property type="evidence" value="ECO:0007669"/>
    <property type="project" value="UniProtKB-SubCell"/>
</dbReference>
<evidence type="ECO:0000256" key="6">
    <source>
        <dbReference type="ARBA" id="ARBA00023136"/>
    </source>
</evidence>
<evidence type="ECO:0000256" key="7">
    <source>
        <dbReference type="RuleBase" id="RU367016"/>
    </source>
</evidence>
<dbReference type="PANTHER" id="PTHR30353:SF0">
    <property type="entry name" value="TRANSMEMBRANE PROTEIN"/>
    <property type="match status" value="1"/>
</dbReference>
<comment type="subcellular location">
    <subcellularLocation>
        <location evidence="1 7">Cell membrane</location>
        <topology evidence="1 7">Multi-pass membrane protein</topology>
    </subcellularLocation>
</comment>
<dbReference type="OrthoDB" id="162303at2"/>
<evidence type="ECO:0000313" key="10">
    <source>
        <dbReference type="EMBL" id="RHA44132.1"/>
    </source>
</evidence>
<evidence type="ECO:0000256" key="4">
    <source>
        <dbReference type="ARBA" id="ARBA00022692"/>
    </source>
</evidence>
<dbReference type="InterPro" id="IPR032816">
    <property type="entry name" value="VTT_dom"/>
</dbReference>
<comment type="similarity">
    <text evidence="2 7">Belongs to the DedA family.</text>
</comment>
<feature type="transmembrane region" description="Helical" evidence="7">
    <location>
        <begin position="140"/>
        <end position="165"/>
    </location>
</feature>
<dbReference type="PANTHER" id="PTHR30353">
    <property type="entry name" value="INNER MEMBRANE PROTEIN DEDA-RELATED"/>
    <property type="match status" value="1"/>
</dbReference>
<dbReference type="Proteomes" id="UP000283374">
    <property type="component" value="Unassembled WGS sequence"/>
</dbReference>
<evidence type="ECO:0000256" key="3">
    <source>
        <dbReference type="ARBA" id="ARBA00022475"/>
    </source>
</evidence>
<sequence>MTVGLEDWALALAGSPWVFVVMYTFATIDGFFPPLPSESLVIALAAMSASSGEPNLAILLVVAALGAFTGDQIAYQIGTRVHVRNLRLLRSKRGQASLDWAEHALDRRGASFIIAARYIPVGRVAVNMSAGALGYPRRRFVVLTAVAAVMWAAYSAAIGIASGAFLQGHPVIAVGVGVVGGVILGFLVDWVLRRWHGRHGEGRHEVPQEGAARPAEAAAGDDDEPRPVTGRSRSAPSA</sequence>
<keyword evidence="11" id="KW-1185">Reference proteome</keyword>
<dbReference type="RefSeq" id="WP_118765976.1">
    <property type="nucleotide sequence ID" value="NZ_QWKP01000114.1"/>
</dbReference>
<evidence type="ECO:0000256" key="8">
    <source>
        <dbReference type="SAM" id="MobiDB-lite"/>
    </source>
</evidence>
<dbReference type="AlphaFoldDB" id="A0A413RQ67"/>
<keyword evidence="3 7" id="KW-1003">Cell membrane</keyword>
<organism evidence="10 11">
    <name type="scientific">Cellulomonas rhizosphaerae</name>
    <dbReference type="NCBI Taxonomy" id="2293719"/>
    <lineage>
        <taxon>Bacteria</taxon>
        <taxon>Bacillati</taxon>
        <taxon>Actinomycetota</taxon>
        <taxon>Actinomycetes</taxon>
        <taxon>Micrococcales</taxon>
        <taxon>Cellulomonadaceae</taxon>
        <taxon>Cellulomonas</taxon>
    </lineage>
</organism>
<name>A0A413RQ67_9CELL</name>
<evidence type="ECO:0000259" key="9">
    <source>
        <dbReference type="Pfam" id="PF09335"/>
    </source>
</evidence>
<dbReference type="EMBL" id="QWKP01000114">
    <property type="protein sequence ID" value="RHA44132.1"/>
    <property type="molecule type" value="Genomic_DNA"/>
</dbReference>
<keyword evidence="6 7" id="KW-0472">Membrane</keyword>
<accession>A0A413RQ67</accession>
<protein>
    <submittedName>
        <fullName evidence="10">DedA family protein</fullName>
    </submittedName>
</protein>